<organism evidence="3 4">
    <name type="scientific">Limnothrix redekei LRLZ20PSL1</name>
    <dbReference type="NCBI Taxonomy" id="3112953"/>
    <lineage>
        <taxon>Bacteria</taxon>
        <taxon>Bacillati</taxon>
        <taxon>Cyanobacteriota</taxon>
        <taxon>Cyanophyceae</taxon>
        <taxon>Pseudanabaenales</taxon>
        <taxon>Pseudanabaenaceae</taxon>
        <taxon>Limnothrix</taxon>
    </lineage>
</organism>
<evidence type="ECO:0000313" key="3">
    <source>
        <dbReference type="EMBL" id="MFG3816462.1"/>
    </source>
</evidence>
<reference evidence="4" key="1">
    <citation type="journal article" date="2024" name="Algal Res.">
        <title>Biochemical, toxicological and genomic investigation of a high-biomass producing Limnothrix strain isolated from Italian shallow drinking water reservoir.</title>
        <authorList>
            <person name="Simonazzi M."/>
            <person name="Shishido T.K."/>
            <person name="Delbaje E."/>
            <person name="Wahlsten M."/>
            <person name="Fewer D.P."/>
            <person name="Sivonen K."/>
            <person name="Pezzolesi L."/>
            <person name="Pistocchi R."/>
        </authorList>
    </citation>
    <scope>NUCLEOTIDE SEQUENCE [LARGE SCALE GENOMIC DNA]</scope>
    <source>
        <strain evidence="4">LRLZ20PSL1</strain>
    </source>
</reference>
<protein>
    <submittedName>
        <fullName evidence="3">Calcium-binding protein</fullName>
    </submittedName>
</protein>
<name>A0ABW7C5J7_9CYAN</name>
<dbReference type="Proteomes" id="UP001604335">
    <property type="component" value="Unassembled WGS sequence"/>
</dbReference>
<dbReference type="PANTHER" id="PTHR38340:SF1">
    <property type="entry name" value="S-LAYER PROTEIN"/>
    <property type="match status" value="1"/>
</dbReference>
<dbReference type="Gene3D" id="2.60.40.2030">
    <property type="match status" value="1"/>
</dbReference>
<dbReference type="PROSITE" id="PS00330">
    <property type="entry name" value="HEMOLYSIN_CALCIUM"/>
    <property type="match status" value="1"/>
</dbReference>
<dbReference type="InterPro" id="IPR011049">
    <property type="entry name" value="Serralysin-like_metalloprot_C"/>
</dbReference>
<dbReference type="PRINTS" id="PR00313">
    <property type="entry name" value="CABNDNGRPT"/>
</dbReference>
<evidence type="ECO:0000256" key="1">
    <source>
        <dbReference type="ARBA" id="ARBA00004613"/>
    </source>
</evidence>
<keyword evidence="2" id="KW-0964">Secreted</keyword>
<keyword evidence="4" id="KW-1185">Reference proteome</keyword>
<accession>A0ABW7C5J7</accession>
<dbReference type="Gene3D" id="2.150.10.10">
    <property type="entry name" value="Serralysin-like metalloprotease, C-terminal"/>
    <property type="match status" value="2"/>
</dbReference>
<dbReference type="Pfam" id="PF00353">
    <property type="entry name" value="HemolysinCabind"/>
    <property type="match status" value="2"/>
</dbReference>
<dbReference type="InterPro" id="IPR038081">
    <property type="entry name" value="CalX-like_sf"/>
</dbReference>
<comment type="subcellular location">
    <subcellularLocation>
        <location evidence="1">Secreted</location>
    </subcellularLocation>
</comment>
<dbReference type="SUPFAM" id="SSF141072">
    <property type="entry name" value="CalX-like"/>
    <property type="match status" value="1"/>
</dbReference>
<sequence>MAISFSGSYSQNFDALDLSGSNSDLAWTNNTTLPGWYLFRQPTPGQALTIYRSSQGDTTTGNFYSFGIIGESDRALGGIGSGGTYFGSPASGNIAGWIAFAAKNTTGTTINHLTISFTGEQWRNGGNATAQTMVLEYGFGSSFTTVPTWTAPGSAFNWTSPVATEAAGMVDGNVAGRVAGVGGALSGLSWAHNDTLWLRWVERNDTGDDHGLAIDDFSLTGTPNPTVNLSVSHNKGTETDRTVITVTATASKAVVSDQAVELQVSGANITPEDYQLSQPQISITSGNTTGSVTFTVMDDAMVEGTETATITLKATTSGLTLGSSLVQTIEIEDNDGATSSPSPLSPVGGLAPAPVAPVFVAPAPIAPSPELPPSSPIAPPPPLPPRLIVTLDRGGPIILDDTTAPIQLTQPSATTDSAARPQQVISITNIGSEPLKLLDFQLPKGFSILEPLPPVVLPSTTLPVTLALTEQPGTYDGRVVLRTNGEPAIYDFPVAGQVPPSLSSFPIGDSGYGCQPPLLMPDRTQTGSDRADILWGNAESNQLLGLGDSDWLWGGAETDWLAGGDGNDTLFGNQQADTLCGGTGNDLLFGGRGADWLFGSDGDDLLSGDRGEDTLIGGAGSDRFVIGEGTETILDFEVGIDRLVLPLGVGFDSLNLTVSNGFLNLSNGTTLLAKIANLAPNQLTAGDFTPALV</sequence>
<gene>
    <name evidence="3" type="ORF">VPK24_02345</name>
</gene>
<dbReference type="InterPro" id="IPR050557">
    <property type="entry name" value="RTX_toxin/Mannuronan_C5-epim"/>
</dbReference>
<dbReference type="EMBL" id="JAZAQF010000012">
    <property type="protein sequence ID" value="MFG3816462.1"/>
    <property type="molecule type" value="Genomic_DNA"/>
</dbReference>
<dbReference type="InterPro" id="IPR018511">
    <property type="entry name" value="Hemolysin-typ_Ca-bd_CS"/>
</dbReference>
<dbReference type="InterPro" id="IPR001343">
    <property type="entry name" value="Hemolysn_Ca-bd"/>
</dbReference>
<comment type="caution">
    <text evidence="3">The sequence shown here is derived from an EMBL/GenBank/DDBJ whole genome shotgun (WGS) entry which is preliminary data.</text>
</comment>
<proteinExistence type="predicted"/>
<evidence type="ECO:0000313" key="4">
    <source>
        <dbReference type="Proteomes" id="UP001604335"/>
    </source>
</evidence>
<dbReference type="SUPFAM" id="SSF51120">
    <property type="entry name" value="beta-Roll"/>
    <property type="match status" value="1"/>
</dbReference>
<evidence type="ECO:0000256" key="2">
    <source>
        <dbReference type="ARBA" id="ARBA00022525"/>
    </source>
</evidence>
<dbReference type="RefSeq" id="WP_393010373.1">
    <property type="nucleotide sequence ID" value="NZ_JAZAQF010000012.1"/>
</dbReference>
<dbReference type="PANTHER" id="PTHR38340">
    <property type="entry name" value="S-LAYER PROTEIN"/>
    <property type="match status" value="1"/>
</dbReference>